<keyword evidence="9" id="KW-0234">DNA repair</keyword>
<evidence type="ECO:0000256" key="2">
    <source>
        <dbReference type="ARBA" id="ARBA00019403"/>
    </source>
</evidence>
<dbReference type="NCBIfam" id="TIGR00758">
    <property type="entry name" value="UDG_fam4"/>
    <property type="match status" value="1"/>
</dbReference>
<evidence type="ECO:0000256" key="8">
    <source>
        <dbReference type="ARBA" id="ARBA00023014"/>
    </source>
</evidence>
<dbReference type="GO" id="GO:0097506">
    <property type="term" value="F:deaminated base DNA N-glycosylase activity"/>
    <property type="evidence" value="ECO:0007669"/>
    <property type="project" value="UniProtKB-ARBA"/>
</dbReference>
<dbReference type="InterPro" id="IPR005273">
    <property type="entry name" value="Ura-DNA_glyco_family4"/>
</dbReference>
<sequence>MPYRQPDTQRWSLRVDPPWSLEAWRNGARDALLRGIAPEQLDWLEGSDASLLDAPAVSSAPVLADAGVPNVPRDFLELAATCLCHRDMQRMALLYRLLWRITHGERSVLSNPADADVLRATALAQAVRRDTHKMKAFVRFREVPGQPEAFIAWFEPQHHIVDRVAPFFARRFTGMRWAILTPSRSVAWDGQALAFGPGARREDAPAEDAREALWQTYYASIFNPARLNTRMMMQEMPVKYWRHLPEAQLLPRLVRDAGDRVQEMHDRPAQAPQRRIPMRGDAASAPPDTGSLQTLRQQASACRQCPLWETATQAVFGQGPANARVMVIGEQPGDTEDLRGQPFAGPAGQLLDRALAELGIDRAALYLTNAVKHFHHERRGRIRLHKRPESRHIQACRPWLMGEIARVRPQIIVCLGATAAASVFGRDFNLSHDRGRWHTLQDGTRGYATVHPAWVLRQGDDARREAGYRLFREDLRQMLRGDGESAGHGPALPRAGDR</sequence>
<keyword evidence="7" id="KW-0408">Iron</keyword>
<keyword evidence="6" id="KW-0378">Hydrolase</keyword>
<reference evidence="11" key="2">
    <citation type="journal article" date="2020" name="Front. Microbiol.">
        <title>Genetic Variants of the DSF Quorum Sensing System in Stenotrophomonas maltophilia Influence Virulence and Resistance Phenotypes Among Genotypically Diverse Clinical Isolates.</title>
        <authorList>
            <person name="Yero D."/>
            <person name="Huedo P."/>
            <person name="Conchillo-Sole O."/>
            <person name="Martinez-Servat S."/>
            <person name="Mamat U."/>
            <person name="Coves X."/>
            <person name="Llanas F."/>
            <person name="Roca I."/>
            <person name="Vila J."/>
            <person name="Schaible U.E."/>
            <person name="Daura X."/>
            <person name="Gibert I."/>
        </authorList>
    </citation>
    <scope>NUCLEOTIDE SEQUENCE</scope>
    <source>
        <strain evidence="11">OG156</strain>
    </source>
</reference>
<dbReference type="SMART" id="SM00986">
    <property type="entry name" value="UDG"/>
    <property type="match status" value="1"/>
</dbReference>
<dbReference type="NCBIfam" id="TIGR03914">
    <property type="entry name" value="UDG_fam_dom"/>
    <property type="match status" value="1"/>
</dbReference>
<evidence type="ECO:0000256" key="7">
    <source>
        <dbReference type="ARBA" id="ARBA00023004"/>
    </source>
</evidence>
<dbReference type="PANTHER" id="PTHR33693:SF9">
    <property type="entry name" value="TYPE-4 URACIL-DNA GLYCOSYLASE"/>
    <property type="match status" value="1"/>
</dbReference>
<dbReference type="GO" id="GO:0046872">
    <property type="term" value="F:metal ion binding"/>
    <property type="evidence" value="ECO:0007669"/>
    <property type="project" value="UniProtKB-KW"/>
</dbReference>
<dbReference type="SMART" id="SM00987">
    <property type="entry name" value="UreE_C"/>
    <property type="match status" value="1"/>
</dbReference>
<reference evidence="11" key="1">
    <citation type="submission" date="2018-09" db="EMBL/GenBank/DDBJ databases">
        <authorList>
            <person name="Groschel M."/>
            <person name="Kohl T."/>
            <person name="Conchillo-Sole O."/>
            <person name="Mamat U."/>
            <person name="Yero D."/>
            <person name="Niemann S."/>
            <person name="Daura X."/>
            <person name="Gibert I."/>
        </authorList>
    </citation>
    <scope>NUCLEOTIDE SEQUENCE</scope>
    <source>
        <strain evidence="11">OG156</strain>
    </source>
</reference>
<evidence type="ECO:0000256" key="4">
    <source>
        <dbReference type="ARBA" id="ARBA00022723"/>
    </source>
</evidence>
<dbReference type="InterPro" id="IPR036895">
    <property type="entry name" value="Uracil-DNA_glycosylase-like_sf"/>
</dbReference>
<evidence type="ECO:0000313" key="11">
    <source>
        <dbReference type="EMBL" id="MBA0309565.1"/>
    </source>
</evidence>
<gene>
    <name evidence="11" type="ORF">D7Y33_00770</name>
</gene>
<keyword evidence="3" id="KW-0004">4Fe-4S</keyword>
<dbReference type="NCBIfam" id="TIGR03915">
    <property type="entry name" value="SAM_7_link_chp"/>
    <property type="match status" value="1"/>
</dbReference>
<dbReference type="InterPro" id="IPR023875">
    <property type="entry name" value="DNA_repair_put"/>
</dbReference>
<evidence type="ECO:0000256" key="9">
    <source>
        <dbReference type="ARBA" id="ARBA00023204"/>
    </source>
</evidence>
<evidence type="ECO:0000256" key="3">
    <source>
        <dbReference type="ARBA" id="ARBA00022485"/>
    </source>
</evidence>
<dbReference type="OrthoDB" id="5290748at2"/>
<evidence type="ECO:0000256" key="6">
    <source>
        <dbReference type="ARBA" id="ARBA00022801"/>
    </source>
</evidence>
<keyword evidence="5" id="KW-0227">DNA damage</keyword>
<comment type="caution">
    <text evidence="11">The sequence shown here is derived from an EMBL/GenBank/DDBJ whole genome shotgun (WGS) entry which is preliminary data.</text>
</comment>
<dbReference type="RefSeq" id="WP_049427971.1">
    <property type="nucleotide sequence ID" value="NZ_CP154630.1"/>
</dbReference>
<protein>
    <recommendedName>
        <fullName evidence="2">Type-4 uracil-DNA glycosylase</fullName>
    </recommendedName>
</protein>
<dbReference type="InterPro" id="IPR005122">
    <property type="entry name" value="Uracil-DNA_glycosylase-like"/>
</dbReference>
<keyword evidence="4" id="KW-0479">Metal-binding</keyword>
<name>A0A2J0SS12_STEMA</name>
<feature type="domain" description="Uracil-DNA glycosylase-like" evidence="10">
    <location>
        <begin position="316"/>
        <end position="476"/>
    </location>
</feature>
<dbReference type="PANTHER" id="PTHR33693">
    <property type="entry name" value="TYPE-5 URACIL-DNA GLYCOSYLASE"/>
    <property type="match status" value="1"/>
</dbReference>
<dbReference type="GO" id="GO:0006281">
    <property type="term" value="P:DNA repair"/>
    <property type="evidence" value="ECO:0007669"/>
    <property type="project" value="UniProtKB-KW"/>
</dbReference>
<accession>A0A2J0SS12</accession>
<dbReference type="Pfam" id="PF03167">
    <property type="entry name" value="UDG"/>
    <property type="match status" value="1"/>
</dbReference>
<dbReference type="SUPFAM" id="SSF52141">
    <property type="entry name" value="Uracil-DNA glycosylase-like"/>
    <property type="match status" value="1"/>
</dbReference>
<dbReference type="Gene3D" id="3.40.470.10">
    <property type="entry name" value="Uracil-DNA glycosylase-like domain"/>
    <property type="match status" value="1"/>
</dbReference>
<evidence type="ECO:0000313" key="12">
    <source>
        <dbReference type="Proteomes" id="UP000822271"/>
    </source>
</evidence>
<evidence type="ECO:0000259" key="10">
    <source>
        <dbReference type="SMART" id="SM00986"/>
    </source>
</evidence>
<dbReference type="EMBL" id="RAUE01000002">
    <property type="protein sequence ID" value="MBA0309565.1"/>
    <property type="molecule type" value="Genomic_DNA"/>
</dbReference>
<comment type="similarity">
    <text evidence="1">Belongs to the uracil-DNA glycosylase (UDG) superfamily. Type 4 (UDGa) family.</text>
</comment>
<dbReference type="Pfam" id="PF13566">
    <property type="entry name" value="DUF4130"/>
    <property type="match status" value="1"/>
</dbReference>
<dbReference type="InterPro" id="IPR051536">
    <property type="entry name" value="UDG_Type-4/5"/>
</dbReference>
<organism evidence="11 12">
    <name type="scientific">Stenotrophomonas maltophilia</name>
    <name type="common">Pseudomonas maltophilia</name>
    <name type="synonym">Xanthomonas maltophilia</name>
    <dbReference type="NCBI Taxonomy" id="40324"/>
    <lineage>
        <taxon>Bacteria</taxon>
        <taxon>Pseudomonadati</taxon>
        <taxon>Pseudomonadota</taxon>
        <taxon>Gammaproteobacteria</taxon>
        <taxon>Lysobacterales</taxon>
        <taxon>Lysobacteraceae</taxon>
        <taxon>Stenotrophomonas</taxon>
        <taxon>Stenotrophomonas maltophilia group</taxon>
    </lineage>
</organism>
<dbReference type="CDD" id="cd10030">
    <property type="entry name" value="UDG-F4_TTUDGA_SPO1dp_like"/>
    <property type="match status" value="1"/>
</dbReference>
<dbReference type="AlphaFoldDB" id="A0A2J0SS12"/>
<evidence type="ECO:0000256" key="5">
    <source>
        <dbReference type="ARBA" id="ARBA00022763"/>
    </source>
</evidence>
<dbReference type="InterPro" id="IPR025404">
    <property type="entry name" value="DUF4130"/>
</dbReference>
<evidence type="ECO:0000256" key="1">
    <source>
        <dbReference type="ARBA" id="ARBA00006521"/>
    </source>
</evidence>
<dbReference type="Proteomes" id="UP000822271">
    <property type="component" value="Unassembled WGS sequence"/>
</dbReference>
<proteinExistence type="inferred from homology"/>
<keyword evidence="8" id="KW-0411">Iron-sulfur</keyword>
<dbReference type="GO" id="GO:0051539">
    <property type="term" value="F:4 iron, 4 sulfur cluster binding"/>
    <property type="evidence" value="ECO:0007669"/>
    <property type="project" value="UniProtKB-KW"/>
</dbReference>